<evidence type="ECO:0000313" key="13">
    <source>
        <dbReference type="Proteomes" id="UP000715095"/>
    </source>
</evidence>
<accession>A0ABS2DUF3</accession>
<dbReference type="SMART" id="SM00926">
    <property type="entry name" value="Molybdop_Fe4S4"/>
    <property type="match status" value="1"/>
</dbReference>
<dbReference type="PANTHER" id="PTHR43742">
    <property type="entry name" value="TRIMETHYLAMINE-N-OXIDE REDUCTASE"/>
    <property type="match status" value="1"/>
</dbReference>
<evidence type="ECO:0000256" key="7">
    <source>
        <dbReference type="ARBA" id="ARBA00023002"/>
    </source>
</evidence>
<dbReference type="PROSITE" id="PS51318">
    <property type="entry name" value="TAT"/>
    <property type="match status" value="1"/>
</dbReference>
<dbReference type="Pfam" id="PF01568">
    <property type="entry name" value="Molydop_binding"/>
    <property type="match status" value="1"/>
</dbReference>
<dbReference type="Gene3D" id="3.40.50.740">
    <property type="match status" value="2"/>
</dbReference>
<comment type="caution">
    <text evidence="12">The sequence shown here is derived from an EMBL/GenBank/DDBJ whole genome shotgun (WGS) entry which is preliminary data.</text>
</comment>
<evidence type="ECO:0000256" key="5">
    <source>
        <dbReference type="ARBA" id="ARBA00022723"/>
    </source>
</evidence>
<keyword evidence="9" id="KW-0411">Iron-sulfur</keyword>
<keyword evidence="5" id="KW-0479">Metal-binding</keyword>
<dbReference type="PANTHER" id="PTHR43742:SF9">
    <property type="entry name" value="TETRATHIONATE REDUCTASE SUBUNIT A"/>
    <property type="match status" value="1"/>
</dbReference>
<evidence type="ECO:0000259" key="11">
    <source>
        <dbReference type="SMART" id="SM00926"/>
    </source>
</evidence>
<evidence type="ECO:0000256" key="8">
    <source>
        <dbReference type="ARBA" id="ARBA00023004"/>
    </source>
</evidence>
<dbReference type="InterPro" id="IPR006311">
    <property type="entry name" value="TAT_signal"/>
</dbReference>
<keyword evidence="10" id="KW-1133">Transmembrane helix</keyword>
<keyword evidence="13" id="KW-1185">Reference proteome</keyword>
<keyword evidence="3" id="KW-0004">4Fe-4S</keyword>
<dbReference type="InterPro" id="IPR006963">
    <property type="entry name" value="Mopterin_OxRdtase_4Fe-4S_dom"/>
</dbReference>
<dbReference type="InterPro" id="IPR006657">
    <property type="entry name" value="MoPterin_dinucl-bd_dom"/>
</dbReference>
<dbReference type="Pfam" id="PF00384">
    <property type="entry name" value="Molybdopterin"/>
    <property type="match status" value="1"/>
</dbReference>
<keyword evidence="6" id="KW-0732">Signal</keyword>
<name>A0ABS2DUF3_9BURK</name>
<evidence type="ECO:0000256" key="2">
    <source>
        <dbReference type="ARBA" id="ARBA00010312"/>
    </source>
</evidence>
<feature type="transmembrane region" description="Helical" evidence="10">
    <location>
        <begin position="21"/>
        <end position="40"/>
    </location>
</feature>
<comment type="similarity">
    <text evidence="2">Belongs to the prokaryotic molybdopterin-containing oxidoreductase family.</text>
</comment>
<dbReference type="Proteomes" id="UP000715095">
    <property type="component" value="Unassembled WGS sequence"/>
</dbReference>
<keyword evidence="7" id="KW-0560">Oxidoreductase</keyword>
<organism evidence="12 13">
    <name type="scientific">Sutterella massiliensis</name>
    <dbReference type="NCBI Taxonomy" id="1816689"/>
    <lineage>
        <taxon>Bacteria</taxon>
        <taxon>Pseudomonadati</taxon>
        <taxon>Pseudomonadota</taxon>
        <taxon>Betaproteobacteria</taxon>
        <taxon>Burkholderiales</taxon>
        <taxon>Sutterellaceae</taxon>
        <taxon>Sutterella</taxon>
    </lineage>
</organism>
<keyword evidence="10" id="KW-0472">Membrane</keyword>
<evidence type="ECO:0000256" key="10">
    <source>
        <dbReference type="SAM" id="Phobius"/>
    </source>
</evidence>
<keyword evidence="8" id="KW-0408">Iron</keyword>
<evidence type="ECO:0000256" key="6">
    <source>
        <dbReference type="ARBA" id="ARBA00022729"/>
    </source>
</evidence>
<dbReference type="EMBL" id="JACJJC010000011">
    <property type="protein sequence ID" value="MBM6704350.1"/>
    <property type="molecule type" value="Genomic_DNA"/>
</dbReference>
<dbReference type="SUPFAM" id="SSF50692">
    <property type="entry name" value="ADC-like"/>
    <property type="match status" value="1"/>
</dbReference>
<feature type="domain" description="4Fe-4S Mo/W bis-MGD-type" evidence="11">
    <location>
        <begin position="54"/>
        <end position="111"/>
    </location>
</feature>
<dbReference type="SUPFAM" id="SSF53706">
    <property type="entry name" value="Formate dehydrogenase/DMSO reductase, domains 1-3"/>
    <property type="match status" value="1"/>
</dbReference>
<dbReference type="RefSeq" id="WP_205103046.1">
    <property type="nucleotide sequence ID" value="NZ_JACJJC010000011.1"/>
</dbReference>
<evidence type="ECO:0000256" key="1">
    <source>
        <dbReference type="ARBA" id="ARBA00001942"/>
    </source>
</evidence>
<dbReference type="InterPro" id="IPR050612">
    <property type="entry name" value="Prok_Mopterin_Oxidored"/>
</dbReference>
<dbReference type="Gene3D" id="2.40.40.20">
    <property type="match status" value="1"/>
</dbReference>
<sequence>MEKQTREQTANAGLKLSRRTFVGGAAMAAAAGGFGASAWASAKEEVERLKAEGWEAHPVACCMCGARCGMLAMKKKGEKPSMQTVRIFPNPDHPQRGYCGRGAQAIWAWDHPLRIKKPLKRVGERGEGKFEEISWDQALDEIAGKIKELAAKHGERSICLTSHNFTGYQNWFAAPFGTPNVINHSATCNSASTLGRRMIFGPTFSGLGLVEPDYENARYLLLVGRTVSCAIGVQTTIARARERGCKIVFVDPRMPETAWADAQWIPIKPGTDAAFLHAMIYVGRKEKLVDLEWLARWTNAAYLVGEDLMPVTERVMKGEESGASNRRFAVISKSDGSMVFQGPKLNEKGQPVGFDEDPTLELALDWTGTVTTADGRSINAQTAYHAFCAVNDKYSPEETAKITGIPADTIIEAAREFFTLGGVCDDGWYSSRNANDVEAYGMMNVLNLFTGRFDHKGGCIITVGGGYGGPGIKAAGKTRTGPTGVSWEYNAGKPLDKQFFPEGIGTLWTTFEAMKTGKPYPIRALIMTGCSMFHREANSQRLIDAFKSLDLIVSQDILPQESNDWADYVLPSTFFMENHEYLGVNYARDGWVQKSDSTLDPPEGCEARHDIWQFMELLRRINPEYAARVGYTKELKTRKEWQAFWDKQIVDKAWAGFIAKKNAAKPGEGDRIAREVEEKGYAQTAWKVYDQVPYKRPFTTPTGKAEIVSFYVLTMPSAKGIQPIPEHYTTKAYTHPKPLSDEFIIVSGKDGATNAGVTLFTWPTKFLGDRTLWINPVDAERLGIKTGDTVEVEGLDNHVKGRTKVTVTNRVMAGVLFSHGFSGGVRTKNLPPEYEWVREGINTHWFATGYSQVSCGNMANNVSVRIKRV</sequence>
<dbReference type="Gene3D" id="2.20.25.90">
    <property type="entry name" value="ADC-like domains"/>
    <property type="match status" value="1"/>
</dbReference>
<keyword evidence="4" id="KW-0500">Molybdenum</keyword>
<evidence type="ECO:0000313" key="12">
    <source>
        <dbReference type="EMBL" id="MBM6704350.1"/>
    </source>
</evidence>
<comment type="cofactor">
    <cofactor evidence="1">
        <name>Mo-bis(molybdopterin guanine dinucleotide)</name>
        <dbReference type="ChEBI" id="CHEBI:60539"/>
    </cofactor>
</comment>
<dbReference type="Gene3D" id="3.40.228.10">
    <property type="entry name" value="Dimethylsulfoxide Reductase, domain 2"/>
    <property type="match status" value="1"/>
</dbReference>
<evidence type="ECO:0000256" key="4">
    <source>
        <dbReference type="ARBA" id="ARBA00022505"/>
    </source>
</evidence>
<evidence type="ECO:0000256" key="3">
    <source>
        <dbReference type="ARBA" id="ARBA00022485"/>
    </source>
</evidence>
<dbReference type="InterPro" id="IPR006656">
    <property type="entry name" value="Mopterin_OxRdtase"/>
</dbReference>
<evidence type="ECO:0000256" key="9">
    <source>
        <dbReference type="ARBA" id="ARBA00023014"/>
    </source>
</evidence>
<gene>
    <name evidence="12" type="ORF">H6A60_07620</name>
</gene>
<dbReference type="InterPro" id="IPR009010">
    <property type="entry name" value="Asp_de-COase-like_dom_sf"/>
</dbReference>
<proteinExistence type="inferred from homology"/>
<dbReference type="CDD" id="cd02775">
    <property type="entry name" value="MopB_CT"/>
    <property type="match status" value="1"/>
</dbReference>
<reference evidence="12 13" key="1">
    <citation type="journal article" date="2021" name="Sci. Rep.">
        <title>The distribution of antibiotic resistance genes in chicken gut microbiota commensals.</title>
        <authorList>
            <person name="Juricova H."/>
            <person name="Matiasovicova J."/>
            <person name="Kubasova T."/>
            <person name="Cejkova D."/>
            <person name="Rychlik I."/>
        </authorList>
    </citation>
    <scope>NUCLEOTIDE SEQUENCE [LARGE SCALE GENOMIC DNA]</scope>
    <source>
        <strain evidence="12 13">An829</strain>
    </source>
</reference>
<protein>
    <submittedName>
        <fullName evidence="12">Molybdopterin-dependent oxidoreductase</fullName>
    </submittedName>
</protein>
<keyword evidence="10" id="KW-0812">Transmembrane</keyword>